<name>V9KRF0_CALMI</name>
<dbReference type="Proteomes" id="UP000314986">
    <property type="component" value="Unassembled WGS sequence"/>
</dbReference>
<protein>
    <submittedName>
        <fullName evidence="1">C1GALT1-specific chaperone 1-like protein</fullName>
    </submittedName>
</protein>
<sequence>MSNRPNQVVEGCCSDVAVTFRTDSPNHMHFMMYGVYRLRPYGHIFNDALIFMPPKDSIND</sequence>
<accession>V9KRF0</accession>
<dbReference type="EMBL" id="JW868428">
    <property type="protein sequence ID" value="AFP00946.1"/>
    <property type="molecule type" value="mRNA"/>
</dbReference>
<dbReference type="STRING" id="7868.ENSCMIP00000034825"/>
<reference evidence="2" key="4">
    <citation type="submission" date="2025-05" db="UniProtKB">
        <authorList>
            <consortium name="Ensembl"/>
        </authorList>
    </citation>
    <scope>IDENTIFICATION</scope>
</reference>
<proteinExistence type="evidence at transcript level"/>
<evidence type="ECO:0000313" key="1">
    <source>
        <dbReference type="EMBL" id="AFP00946.1"/>
    </source>
</evidence>
<evidence type="ECO:0000313" key="2">
    <source>
        <dbReference type="Ensembl" id="ENSCMIP00000034825.1"/>
    </source>
</evidence>
<reference evidence="1 3" key="3">
    <citation type="journal article" date="2014" name="Nature">
        <title>Elephant shark genome provides unique insights into gnathostome evolution.</title>
        <authorList>
            <consortium name="International Elephant Shark Genome Sequencing Consortium"/>
            <person name="Venkatesh B."/>
            <person name="Lee A.P."/>
            <person name="Ravi V."/>
            <person name="Maurya A.K."/>
            <person name="Lian M.M."/>
            <person name="Swann J.B."/>
            <person name="Ohta Y."/>
            <person name="Flajnik M.F."/>
            <person name="Sutoh Y."/>
            <person name="Kasahara M."/>
            <person name="Hoon S."/>
            <person name="Gangu V."/>
            <person name="Roy S.W."/>
            <person name="Irimia M."/>
            <person name="Korzh V."/>
            <person name="Kondrychyn I."/>
            <person name="Lim Z.W."/>
            <person name="Tay B.H."/>
            <person name="Tohari S."/>
            <person name="Kong K.W."/>
            <person name="Ho S."/>
            <person name="Lorente-Galdos B."/>
            <person name="Quilez J."/>
            <person name="Marques-Bonet T."/>
            <person name="Raney B.J."/>
            <person name="Ingham P.W."/>
            <person name="Tay A."/>
            <person name="Hillier L.W."/>
            <person name="Minx P."/>
            <person name="Boehm T."/>
            <person name="Wilson R.K."/>
            <person name="Brenner S."/>
            <person name="Warren W.C."/>
        </authorList>
    </citation>
    <scope>NUCLEOTIDE SEQUENCE</scope>
    <source>
        <tissue evidence="1">Brain</tissue>
    </source>
</reference>
<evidence type="ECO:0000313" key="3">
    <source>
        <dbReference type="Proteomes" id="UP000314986"/>
    </source>
</evidence>
<reference evidence="3" key="2">
    <citation type="journal article" date="2007" name="PLoS Biol.">
        <title>Survey sequencing and comparative analysis of the elephant shark (Callorhinchus milii) genome.</title>
        <authorList>
            <person name="Venkatesh B."/>
            <person name="Kirkness E.F."/>
            <person name="Loh Y.H."/>
            <person name="Halpern A.L."/>
            <person name="Lee A.P."/>
            <person name="Johnson J."/>
            <person name="Dandona N."/>
            <person name="Viswanathan L.D."/>
            <person name="Tay A."/>
            <person name="Venter J.C."/>
            <person name="Strausberg R.L."/>
            <person name="Brenner S."/>
        </authorList>
    </citation>
    <scope>NUCLEOTIDE SEQUENCE [LARGE SCALE GENOMIC DNA]</scope>
</reference>
<dbReference type="AlphaFoldDB" id="V9KRF0"/>
<dbReference type="Ensembl" id="ENSCMIT00000035346.1">
    <property type="protein sequence ID" value="ENSCMIP00000034825.1"/>
    <property type="gene ID" value="ENSCMIG00000014763.1"/>
</dbReference>
<keyword evidence="3" id="KW-1185">Reference proteome</keyword>
<dbReference type="GeneTree" id="ENSGT00940000155145"/>
<organism evidence="1">
    <name type="scientific">Callorhinchus milii</name>
    <name type="common">Ghost shark</name>
    <dbReference type="NCBI Taxonomy" id="7868"/>
    <lineage>
        <taxon>Eukaryota</taxon>
        <taxon>Metazoa</taxon>
        <taxon>Chordata</taxon>
        <taxon>Craniata</taxon>
        <taxon>Vertebrata</taxon>
        <taxon>Chondrichthyes</taxon>
        <taxon>Holocephali</taxon>
        <taxon>Chimaeriformes</taxon>
        <taxon>Callorhinchidae</taxon>
        <taxon>Callorhinchus</taxon>
    </lineage>
</organism>
<reference evidence="3" key="1">
    <citation type="journal article" date="2006" name="Science">
        <title>Ancient noncoding elements conserved in the human genome.</title>
        <authorList>
            <person name="Venkatesh B."/>
            <person name="Kirkness E.F."/>
            <person name="Loh Y.H."/>
            <person name="Halpern A.L."/>
            <person name="Lee A.P."/>
            <person name="Johnson J."/>
            <person name="Dandona N."/>
            <person name="Viswanathan L.D."/>
            <person name="Tay A."/>
            <person name="Venter J.C."/>
            <person name="Strausberg R.L."/>
            <person name="Brenner S."/>
        </authorList>
    </citation>
    <scope>NUCLEOTIDE SEQUENCE [LARGE SCALE GENOMIC DNA]</scope>
</reference>